<reference evidence="3 4" key="1">
    <citation type="journal article" date="2019" name="Nat. Ecol. Evol.">
        <title>Megaphylogeny resolves global patterns of mushroom evolution.</title>
        <authorList>
            <person name="Varga T."/>
            <person name="Krizsan K."/>
            <person name="Foldi C."/>
            <person name="Dima B."/>
            <person name="Sanchez-Garcia M."/>
            <person name="Sanchez-Ramirez S."/>
            <person name="Szollosi G.J."/>
            <person name="Szarkandi J.G."/>
            <person name="Papp V."/>
            <person name="Albert L."/>
            <person name="Andreopoulos W."/>
            <person name="Angelini C."/>
            <person name="Antonin V."/>
            <person name="Barry K.W."/>
            <person name="Bougher N.L."/>
            <person name="Buchanan P."/>
            <person name="Buyck B."/>
            <person name="Bense V."/>
            <person name="Catcheside P."/>
            <person name="Chovatia M."/>
            <person name="Cooper J."/>
            <person name="Damon W."/>
            <person name="Desjardin D."/>
            <person name="Finy P."/>
            <person name="Geml J."/>
            <person name="Haridas S."/>
            <person name="Hughes K."/>
            <person name="Justo A."/>
            <person name="Karasinski D."/>
            <person name="Kautmanova I."/>
            <person name="Kiss B."/>
            <person name="Kocsube S."/>
            <person name="Kotiranta H."/>
            <person name="LaButti K.M."/>
            <person name="Lechner B.E."/>
            <person name="Liimatainen K."/>
            <person name="Lipzen A."/>
            <person name="Lukacs Z."/>
            <person name="Mihaltcheva S."/>
            <person name="Morgado L.N."/>
            <person name="Niskanen T."/>
            <person name="Noordeloos M.E."/>
            <person name="Ohm R.A."/>
            <person name="Ortiz-Santana B."/>
            <person name="Ovrebo C."/>
            <person name="Racz N."/>
            <person name="Riley R."/>
            <person name="Savchenko A."/>
            <person name="Shiryaev A."/>
            <person name="Soop K."/>
            <person name="Spirin V."/>
            <person name="Szebenyi C."/>
            <person name="Tomsovsky M."/>
            <person name="Tulloss R.E."/>
            <person name="Uehling J."/>
            <person name="Grigoriev I.V."/>
            <person name="Vagvolgyi C."/>
            <person name="Papp T."/>
            <person name="Martin F.M."/>
            <person name="Miettinen O."/>
            <person name="Hibbett D.S."/>
            <person name="Nagy L.G."/>
        </authorList>
    </citation>
    <scope>NUCLEOTIDE SEQUENCE [LARGE SCALE GENOMIC DNA]</scope>
    <source>
        <strain evidence="3 4">FP101781</strain>
    </source>
</reference>
<proteinExistence type="inferred from homology"/>
<dbReference type="InterPro" id="IPR033379">
    <property type="entry name" value="Acid_Pase_AS"/>
</dbReference>
<organism evidence="3 4">
    <name type="scientific">Coprinellus micaceus</name>
    <name type="common">Glistening ink-cap mushroom</name>
    <name type="synonym">Coprinus micaceus</name>
    <dbReference type="NCBI Taxonomy" id="71717"/>
    <lineage>
        <taxon>Eukaryota</taxon>
        <taxon>Fungi</taxon>
        <taxon>Dikarya</taxon>
        <taxon>Basidiomycota</taxon>
        <taxon>Agaricomycotina</taxon>
        <taxon>Agaricomycetes</taxon>
        <taxon>Agaricomycetidae</taxon>
        <taxon>Agaricales</taxon>
        <taxon>Agaricineae</taxon>
        <taxon>Psathyrellaceae</taxon>
        <taxon>Coprinellus</taxon>
    </lineage>
</organism>
<dbReference type="Gene3D" id="3.40.50.1240">
    <property type="entry name" value="Phosphoglycerate mutase-like"/>
    <property type="match status" value="1"/>
</dbReference>
<dbReference type="OrthoDB" id="10257284at2759"/>
<name>A0A4Y7TE83_COPMI</name>
<dbReference type="SUPFAM" id="SSF53254">
    <property type="entry name" value="Phosphoglycerate mutase-like"/>
    <property type="match status" value="1"/>
</dbReference>
<comment type="caution">
    <text evidence="3">The sequence shown here is derived from an EMBL/GenBank/DDBJ whole genome shotgun (WGS) entry which is preliminary data.</text>
</comment>
<dbReference type="GO" id="GO:0016791">
    <property type="term" value="F:phosphatase activity"/>
    <property type="evidence" value="ECO:0007669"/>
    <property type="project" value="TreeGrafter"/>
</dbReference>
<dbReference type="InterPro" id="IPR050645">
    <property type="entry name" value="Histidine_acid_phosphatase"/>
</dbReference>
<evidence type="ECO:0000256" key="2">
    <source>
        <dbReference type="ARBA" id="ARBA00022801"/>
    </source>
</evidence>
<dbReference type="EMBL" id="QPFP01000017">
    <property type="protein sequence ID" value="TEB31839.1"/>
    <property type="molecule type" value="Genomic_DNA"/>
</dbReference>
<dbReference type="InterPro" id="IPR000560">
    <property type="entry name" value="His_Pase_clade-2"/>
</dbReference>
<keyword evidence="2" id="KW-0378">Hydrolase</keyword>
<dbReference type="AlphaFoldDB" id="A0A4Y7TE83"/>
<dbReference type="Proteomes" id="UP000298030">
    <property type="component" value="Unassembled WGS sequence"/>
</dbReference>
<dbReference type="PROSITE" id="PS00778">
    <property type="entry name" value="HIS_ACID_PHOSPHAT_2"/>
    <property type="match status" value="1"/>
</dbReference>
<dbReference type="PANTHER" id="PTHR11567:SF110">
    <property type="entry name" value="2-PHOSPHOXYLOSE PHOSPHATASE 1"/>
    <property type="match status" value="1"/>
</dbReference>
<dbReference type="CDD" id="cd07061">
    <property type="entry name" value="HP_HAP_like"/>
    <property type="match status" value="1"/>
</dbReference>
<dbReference type="STRING" id="71717.A0A4Y7TE83"/>
<accession>A0A4Y7TE83</accession>
<dbReference type="PANTHER" id="PTHR11567">
    <property type="entry name" value="ACID PHOSPHATASE-RELATED"/>
    <property type="match status" value="1"/>
</dbReference>
<protein>
    <submittedName>
        <fullName evidence="3">Phosphoglycerate mutase-like protein</fullName>
    </submittedName>
</protein>
<gene>
    <name evidence="3" type="ORF">FA13DRAFT_1628808</name>
</gene>
<evidence type="ECO:0000313" key="4">
    <source>
        <dbReference type="Proteomes" id="UP000298030"/>
    </source>
</evidence>
<comment type="similarity">
    <text evidence="1">Belongs to the histidine acid phosphatase family.</text>
</comment>
<dbReference type="Pfam" id="PF00328">
    <property type="entry name" value="His_Phos_2"/>
    <property type="match status" value="1"/>
</dbReference>
<evidence type="ECO:0000256" key="1">
    <source>
        <dbReference type="ARBA" id="ARBA00005375"/>
    </source>
</evidence>
<sequence length="453" mass="50436">MAFGTSNPGPSANHDPVAFAYQHPQVPLEVKEYLVAPEPLQLEQVHVYVRHGERTPVGVRLTGPPANIPEHWAMCRRARRFRSALSGILEKPGAANHDEIVHARKIVERKDGNTVDGECLLGELTDLGRHTTFSFGKNLRRLYVERLGFLPDQLDTDDVVYFRTTNMPRTTESLQEIVHGLYPPNKCHPSSIPAVRVRNGKDENLVGNTYSCKRLAHLLVGFAEAAAEKYNPSLSELDEKLSKFINGNPVRVDGKPRASGILDTVRSSIAHGIDVPDELKDKNTTDLIEQAITAEWFGDKTTEVRRLGIGPLFKDMLNKLDRKVDQGDKNPLKILVHATHDTAIAAIHQTLDVFDEKWPAFTASVIFELYKGPSPQGVLEHSQVMLARLRGNAPPTHYIRMRSQNKSIKLPLCAGEGQHLPGHPEFCTLQAFKDGMEAVIPLDWDKECSVSST</sequence>
<evidence type="ECO:0000313" key="3">
    <source>
        <dbReference type="EMBL" id="TEB31839.1"/>
    </source>
</evidence>
<dbReference type="InterPro" id="IPR029033">
    <property type="entry name" value="His_PPase_superfam"/>
</dbReference>
<keyword evidence="4" id="KW-1185">Reference proteome</keyword>